<dbReference type="InterPro" id="IPR050678">
    <property type="entry name" value="DNA_Partitioning_ATPase"/>
</dbReference>
<dbReference type="Gene3D" id="3.40.50.300">
    <property type="entry name" value="P-loop containing nucleotide triphosphate hydrolases"/>
    <property type="match status" value="1"/>
</dbReference>
<sequence length="268" mass="29509">MAIRLALLSNAGGSGKTTLAVHLAYLLGNAGFSVALVDLDPQGSCSLMGGLPRPHPDQTIAAVLRDDFQGNWPTTPLWQDQVKNVVAVQGEMGLVKTINELVLHERGAYLLGDRLLDYPLPQDILIFDCPATLGPLPLIALSACTHLLVPIQVEPKSADGSGKLIEWFYHNSRRLRLKPEPQILGFVPNQYDKTIAIHRNILASLEPQLSKLSIHCFQPIRFSSEFKNASALGLPIHLYRPLHPACKDFTPIVTKITQLLKKSKTKHE</sequence>
<keyword evidence="3" id="KW-1185">Reference proteome</keyword>
<protein>
    <submittedName>
        <fullName evidence="2">ParA family protein</fullName>
    </submittedName>
</protein>
<dbReference type="InterPro" id="IPR027417">
    <property type="entry name" value="P-loop_NTPase"/>
</dbReference>
<gene>
    <name evidence="2" type="ORF">ACE1CA_32945</name>
</gene>
<dbReference type="SUPFAM" id="SSF52540">
    <property type="entry name" value="P-loop containing nucleoside triphosphate hydrolases"/>
    <property type="match status" value="1"/>
</dbReference>
<dbReference type="Pfam" id="PF13614">
    <property type="entry name" value="AAA_31"/>
    <property type="match status" value="1"/>
</dbReference>
<name>A0ABV4WW33_9CYAN</name>
<organism evidence="2 3">
    <name type="scientific">Floridaenema evergladense BLCC-F167</name>
    <dbReference type="NCBI Taxonomy" id="3153639"/>
    <lineage>
        <taxon>Bacteria</taxon>
        <taxon>Bacillati</taxon>
        <taxon>Cyanobacteriota</taxon>
        <taxon>Cyanophyceae</taxon>
        <taxon>Oscillatoriophycideae</taxon>
        <taxon>Aerosakkonematales</taxon>
        <taxon>Aerosakkonemataceae</taxon>
        <taxon>Floridanema</taxon>
        <taxon>Floridanema evergladense</taxon>
    </lineage>
</organism>
<evidence type="ECO:0000259" key="1">
    <source>
        <dbReference type="Pfam" id="PF13614"/>
    </source>
</evidence>
<dbReference type="PANTHER" id="PTHR13696">
    <property type="entry name" value="P-LOOP CONTAINING NUCLEOSIDE TRIPHOSPHATE HYDROLASE"/>
    <property type="match status" value="1"/>
</dbReference>
<dbReference type="EMBL" id="JBHFNT010000303">
    <property type="protein sequence ID" value="MFB2839324.1"/>
    <property type="molecule type" value="Genomic_DNA"/>
</dbReference>
<accession>A0ABV4WW33</accession>
<dbReference type="Proteomes" id="UP001576780">
    <property type="component" value="Unassembled WGS sequence"/>
</dbReference>
<evidence type="ECO:0000313" key="2">
    <source>
        <dbReference type="EMBL" id="MFB2839324.1"/>
    </source>
</evidence>
<dbReference type="CDD" id="cd02042">
    <property type="entry name" value="ParAB_family"/>
    <property type="match status" value="1"/>
</dbReference>
<dbReference type="RefSeq" id="WP_413281601.1">
    <property type="nucleotide sequence ID" value="NZ_JBHFNT010000303.1"/>
</dbReference>
<evidence type="ECO:0000313" key="3">
    <source>
        <dbReference type="Proteomes" id="UP001576780"/>
    </source>
</evidence>
<dbReference type="PANTHER" id="PTHR13696:SF52">
    <property type="entry name" value="PARA FAMILY PROTEIN CT_582"/>
    <property type="match status" value="1"/>
</dbReference>
<reference evidence="2 3" key="1">
    <citation type="submission" date="2024-09" db="EMBL/GenBank/DDBJ databases">
        <title>Floridaenema gen nov. (Aerosakkonemataceae, Aerosakkonematales ord. nov., Cyanobacteria) from benthic tropical and subtropical fresh waters, with the description of four new species.</title>
        <authorList>
            <person name="Moretto J.A."/>
            <person name="Berthold D.E."/>
            <person name="Lefler F.W."/>
            <person name="Huang I.-S."/>
            <person name="Laughinghouse H. IV."/>
        </authorList>
    </citation>
    <scope>NUCLEOTIDE SEQUENCE [LARGE SCALE GENOMIC DNA]</scope>
    <source>
        <strain evidence="2 3">BLCC-F167</strain>
    </source>
</reference>
<feature type="domain" description="AAA" evidence="1">
    <location>
        <begin position="6"/>
        <end position="168"/>
    </location>
</feature>
<comment type="caution">
    <text evidence="2">The sequence shown here is derived from an EMBL/GenBank/DDBJ whole genome shotgun (WGS) entry which is preliminary data.</text>
</comment>
<dbReference type="InterPro" id="IPR025669">
    <property type="entry name" value="AAA_dom"/>
</dbReference>
<proteinExistence type="predicted"/>